<evidence type="ECO:0000313" key="2">
    <source>
        <dbReference type="Proteomes" id="UP000220102"/>
    </source>
</evidence>
<dbReference type="AlphaFoldDB" id="A0A2A8D0J1"/>
<sequence>MHMDEGLIPALNARLAEMGDAAHGAEKSLTAACRALGEIQALCEERLEEDASSEQLEGVKKNAARADVSLDAVAQEIQRIGEALERVAGLDE</sequence>
<accession>A0A2A8D0J1</accession>
<gene>
    <name evidence="1" type="ORF">CRI94_04630</name>
</gene>
<organism evidence="1 2">
    <name type="scientific">Longibacter salinarum</name>
    <dbReference type="NCBI Taxonomy" id="1850348"/>
    <lineage>
        <taxon>Bacteria</taxon>
        <taxon>Pseudomonadati</taxon>
        <taxon>Rhodothermota</taxon>
        <taxon>Rhodothermia</taxon>
        <taxon>Rhodothermales</taxon>
        <taxon>Salisaetaceae</taxon>
        <taxon>Longibacter</taxon>
    </lineage>
</organism>
<protein>
    <submittedName>
        <fullName evidence="1">Uncharacterized protein</fullName>
    </submittedName>
</protein>
<evidence type="ECO:0000313" key="1">
    <source>
        <dbReference type="EMBL" id="PEN14327.1"/>
    </source>
</evidence>
<keyword evidence="2" id="KW-1185">Reference proteome</keyword>
<dbReference type="Proteomes" id="UP000220102">
    <property type="component" value="Unassembled WGS sequence"/>
</dbReference>
<proteinExistence type="predicted"/>
<dbReference type="EMBL" id="PDEQ01000002">
    <property type="protein sequence ID" value="PEN14327.1"/>
    <property type="molecule type" value="Genomic_DNA"/>
</dbReference>
<comment type="caution">
    <text evidence="1">The sequence shown here is derived from an EMBL/GenBank/DDBJ whole genome shotgun (WGS) entry which is preliminary data.</text>
</comment>
<reference evidence="1 2" key="1">
    <citation type="submission" date="2017-10" db="EMBL/GenBank/DDBJ databases">
        <title>Draft genome of Longibacter Salinarum.</title>
        <authorList>
            <person name="Goh K.M."/>
            <person name="Shamsir M.S."/>
            <person name="Lim S.W."/>
        </authorList>
    </citation>
    <scope>NUCLEOTIDE SEQUENCE [LARGE SCALE GENOMIC DNA]</scope>
    <source>
        <strain evidence="1 2">KCTC 52045</strain>
    </source>
</reference>
<name>A0A2A8D0J1_9BACT</name>